<comment type="subcellular location">
    <subcellularLocation>
        <location evidence="1">Cell membrane</location>
    </subcellularLocation>
</comment>
<evidence type="ECO:0000256" key="3">
    <source>
        <dbReference type="ARBA" id="ARBA00023136"/>
    </source>
</evidence>
<dbReference type="InterPro" id="IPR047347">
    <property type="entry name" value="YvaQ-like_sensor"/>
</dbReference>
<dbReference type="InterPro" id="IPR003660">
    <property type="entry name" value="HAMP_dom"/>
</dbReference>
<dbReference type="Pfam" id="PF00015">
    <property type="entry name" value="MCPsignal"/>
    <property type="match status" value="1"/>
</dbReference>
<reference evidence="10 11" key="1">
    <citation type="submission" date="2022-09" db="EMBL/GenBank/DDBJ databases">
        <authorList>
            <person name="Han X.L."/>
            <person name="Wang Q."/>
            <person name="Lu T."/>
        </authorList>
    </citation>
    <scope>NUCLEOTIDE SEQUENCE [LARGE SCALE GENOMIC DNA]</scope>
    <source>
        <strain evidence="10 11">WQ 127069</strain>
    </source>
</reference>
<dbReference type="PANTHER" id="PTHR32089:SF112">
    <property type="entry name" value="LYSOZYME-LIKE PROTEIN-RELATED"/>
    <property type="match status" value="1"/>
</dbReference>
<dbReference type="Proteomes" id="UP001652445">
    <property type="component" value="Unassembled WGS sequence"/>
</dbReference>
<organism evidence="10 11">
    <name type="scientific">Paenibacillus baimaensis</name>
    <dbReference type="NCBI Taxonomy" id="2982185"/>
    <lineage>
        <taxon>Bacteria</taxon>
        <taxon>Bacillati</taxon>
        <taxon>Bacillota</taxon>
        <taxon>Bacilli</taxon>
        <taxon>Bacillales</taxon>
        <taxon>Paenibacillaceae</taxon>
        <taxon>Paenibacillus</taxon>
    </lineage>
</organism>
<evidence type="ECO:0000256" key="6">
    <source>
        <dbReference type="PROSITE-ProRule" id="PRU00284"/>
    </source>
</evidence>
<dbReference type="InterPro" id="IPR024478">
    <property type="entry name" value="HlyB_4HB_MCP"/>
</dbReference>
<dbReference type="PROSITE" id="PS50111">
    <property type="entry name" value="CHEMOTAXIS_TRANSDUC_2"/>
    <property type="match status" value="1"/>
</dbReference>
<evidence type="ECO:0000256" key="2">
    <source>
        <dbReference type="ARBA" id="ARBA00022475"/>
    </source>
</evidence>
<dbReference type="SMART" id="SM00283">
    <property type="entry name" value="MA"/>
    <property type="match status" value="1"/>
</dbReference>
<keyword evidence="7" id="KW-0812">Transmembrane</keyword>
<dbReference type="SMART" id="SM00304">
    <property type="entry name" value="HAMP"/>
    <property type="match status" value="1"/>
</dbReference>
<keyword evidence="7" id="KW-1133">Transmembrane helix</keyword>
<keyword evidence="11" id="KW-1185">Reference proteome</keyword>
<dbReference type="Gene3D" id="1.10.287.950">
    <property type="entry name" value="Methyl-accepting chemotaxis protein"/>
    <property type="match status" value="1"/>
</dbReference>
<evidence type="ECO:0000256" key="5">
    <source>
        <dbReference type="ARBA" id="ARBA00029447"/>
    </source>
</evidence>
<dbReference type="EMBL" id="JAOQIO010000055">
    <property type="protein sequence ID" value="MCU6793566.1"/>
    <property type="molecule type" value="Genomic_DNA"/>
</dbReference>
<keyword evidence="3 7" id="KW-0472">Membrane</keyword>
<feature type="domain" description="Methyl-accepting transducer" evidence="8">
    <location>
        <begin position="263"/>
        <end position="506"/>
    </location>
</feature>
<evidence type="ECO:0000313" key="11">
    <source>
        <dbReference type="Proteomes" id="UP001652445"/>
    </source>
</evidence>
<dbReference type="PRINTS" id="PR00260">
    <property type="entry name" value="CHEMTRNSDUCR"/>
</dbReference>
<comment type="similarity">
    <text evidence="5">Belongs to the methyl-accepting chemotaxis (MCP) protein family.</text>
</comment>
<evidence type="ECO:0000313" key="10">
    <source>
        <dbReference type="EMBL" id="MCU6793566.1"/>
    </source>
</evidence>
<accession>A0ABT2UHH8</accession>
<evidence type="ECO:0000256" key="4">
    <source>
        <dbReference type="ARBA" id="ARBA00023224"/>
    </source>
</evidence>
<feature type="domain" description="HAMP" evidence="9">
    <location>
        <begin position="205"/>
        <end position="258"/>
    </location>
</feature>
<proteinExistence type="inferred from homology"/>
<protein>
    <submittedName>
        <fullName evidence="10">Methyl-accepting chemotaxis protein</fullName>
    </submittedName>
</protein>
<feature type="transmembrane region" description="Helical" evidence="7">
    <location>
        <begin position="182"/>
        <end position="203"/>
    </location>
</feature>
<evidence type="ECO:0000259" key="8">
    <source>
        <dbReference type="PROSITE" id="PS50111"/>
    </source>
</evidence>
<evidence type="ECO:0000256" key="1">
    <source>
        <dbReference type="ARBA" id="ARBA00004236"/>
    </source>
</evidence>
<evidence type="ECO:0000259" key="9">
    <source>
        <dbReference type="PROSITE" id="PS50885"/>
    </source>
</evidence>
<dbReference type="CDD" id="cd06225">
    <property type="entry name" value="HAMP"/>
    <property type="match status" value="1"/>
</dbReference>
<dbReference type="CDD" id="cd19411">
    <property type="entry name" value="MCP2201-like_sensor"/>
    <property type="match status" value="1"/>
</dbReference>
<evidence type="ECO:0000256" key="7">
    <source>
        <dbReference type="SAM" id="Phobius"/>
    </source>
</evidence>
<keyword evidence="4 6" id="KW-0807">Transducer</keyword>
<dbReference type="CDD" id="cd11386">
    <property type="entry name" value="MCP_signal"/>
    <property type="match status" value="1"/>
</dbReference>
<dbReference type="RefSeq" id="WP_262684829.1">
    <property type="nucleotide sequence ID" value="NZ_JAOQIO010000055.1"/>
</dbReference>
<gene>
    <name evidence="10" type="ORF">OB236_15785</name>
</gene>
<dbReference type="Pfam" id="PF12729">
    <property type="entry name" value="4HB_MCP_1"/>
    <property type="match status" value="1"/>
</dbReference>
<dbReference type="Pfam" id="PF00672">
    <property type="entry name" value="HAMP"/>
    <property type="match status" value="1"/>
</dbReference>
<dbReference type="InterPro" id="IPR004090">
    <property type="entry name" value="Chemotax_Me-accpt_rcpt"/>
</dbReference>
<sequence>MKMTVSKKLYSGFFAILLLLAGVASISYYQMSIIDKSYGDLIDNRAYKVSLTKDMLLAVREEQIMIRSYLLIGDEKYIQNWETAKEQFKKNSAKFNKILDTAKGAEYLSQLDQLESQYNQIGSQSIQLKKQNNLDEALKISETQAGPVVDKITQVGKDLIQLQQDMLDKGNEDNSKKVSSTLFWLLTLSILAVIAGIGVAFYISRQISLPIMEVAKSAERIANGDLTGDPLSIKNRDEIGDMAIAFNKMSASITAIISTVIISSQNLSAAAQQISASTEEIASGSANQASSAQTINELFRELSVAITSVANGAEQAAELSNNTMDLAQEGGQVLRSSIEGMNLANEQMARLEEDSNKIGEIIEVIDDIADQTNLLALNAAIEAARAGDQGRGFAVVADEVRKLAERSSEATKQITAIIKGMQKNTLLSISAVNQGVVSSQKTGESFESIVYMVNDSANKVSEIAAASEQQAAQTSEVLLSIESISAATEEAAASSEETASAAQSLAMLAEELNIAVEMFKIK</sequence>
<keyword evidence="2" id="KW-1003">Cell membrane</keyword>
<dbReference type="PROSITE" id="PS50885">
    <property type="entry name" value="HAMP"/>
    <property type="match status" value="1"/>
</dbReference>
<name>A0ABT2UHH8_9BACL</name>
<dbReference type="SUPFAM" id="SSF58104">
    <property type="entry name" value="Methyl-accepting chemotaxis protein (MCP) signaling domain"/>
    <property type="match status" value="1"/>
</dbReference>
<dbReference type="InterPro" id="IPR004089">
    <property type="entry name" value="MCPsignal_dom"/>
</dbReference>
<comment type="caution">
    <text evidence="10">The sequence shown here is derived from an EMBL/GenBank/DDBJ whole genome shotgun (WGS) entry which is preliminary data.</text>
</comment>
<dbReference type="PANTHER" id="PTHR32089">
    <property type="entry name" value="METHYL-ACCEPTING CHEMOTAXIS PROTEIN MCPB"/>
    <property type="match status" value="1"/>
</dbReference>